<name>A0A1I2YMY2_9MICO</name>
<evidence type="ECO:0000313" key="3">
    <source>
        <dbReference type="Proteomes" id="UP000199681"/>
    </source>
</evidence>
<evidence type="ECO:0000313" key="1">
    <source>
        <dbReference type="EMBL" id="SFH26897.1"/>
    </source>
</evidence>
<dbReference type="Proteomes" id="UP000297963">
    <property type="component" value="Unassembled WGS sequence"/>
</dbReference>
<organism evidence="2 4">
    <name type="scientific">Cryobacterium levicorallinum</name>
    <dbReference type="NCBI Taxonomy" id="995038"/>
    <lineage>
        <taxon>Bacteria</taxon>
        <taxon>Bacillati</taxon>
        <taxon>Actinomycetota</taxon>
        <taxon>Actinomycetes</taxon>
        <taxon>Micrococcales</taxon>
        <taxon>Microbacteriaceae</taxon>
        <taxon>Cryobacterium</taxon>
    </lineage>
</organism>
<sequence length="192" mass="20153">MNRMIKGFIAGAAVAALLLGGSGTFALWIDTAAVAGADITAGTLTVKAGEGVWTDQTEAAINIADYRIVPGDTLTYQTLLDVEALGDNIKALLSVDKGQLTANSDSAEDKALEKILKEYTDVSAVEVSRHEGPAGPAPVRGDQSIDFELLQGSVQYQVIVTITFPAEYEDDDAAKTGSVNLSELGVKLTQHL</sequence>
<dbReference type="InterPro" id="IPR024006">
    <property type="entry name" value="Alt_signal_exp_actinobact"/>
</dbReference>
<accession>A0A1I2YMY2</accession>
<keyword evidence="3" id="KW-1185">Reference proteome</keyword>
<gene>
    <name evidence="2" type="ORF">E3O11_06075</name>
    <name evidence="1" type="ORF">SAMN05216274_102202</name>
</gene>
<dbReference type="EMBL" id="FOPW01000002">
    <property type="protein sequence ID" value="SFH26897.1"/>
    <property type="molecule type" value="Genomic_DNA"/>
</dbReference>
<dbReference type="NCBIfam" id="TIGR04089">
    <property type="entry name" value="exp_by_SipW_III"/>
    <property type="match status" value="1"/>
</dbReference>
<dbReference type="AlphaFoldDB" id="A0A1I2YMY2"/>
<dbReference type="Proteomes" id="UP000199681">
    <property type="component" value="Unassembled WGS sequence"/>
</dbReference>
<reference evidence="2 4" key="2">
    <citation type="submission" date="2019-03" db="EMBL/GenBank/DDBJ databases">
        <title>Genomics of glacier-inhabiting Cryobacterium strains.</title>
        <authorList>
            <person name="Liu Q."/>
            <person name="Xin Y.-H."/>
        </authorList>
    </citation>
    <scope>NUCLEOTIDE SEQUENCE [LARGE SCALE GENOMIC DNA]</scope>
    <source>
        <strain evidence="2 4">Hh34</strain>
    </source>
</reference>
<evidence type="ECO:0000313" key="2">
    <source>
        <dbReference type="EMBL" id="TFB86061.1"/>
    </source>
</evidence>
<dbReference type="EMBL" id="SOFE01000011">
    <property type="protein sequence ID" value="TFB86061.1"/>
    <property type="molecule type" value="Genomic_DNA"/>
</dbReference>
<comment type="caution">
    <text evidence="2">The sequence shown here is derived from an EMBL/GenBank/DDBJ whole genome shotgun (WGS) entry which is preliminary data.</text>
</comment>
<protein>
    <submittedName>
        <fullName evidence="1">Alternate signal-mediated exported protein, RER_14450 family</fullName>
    </submittedName>
    <submittedName>
        <fullName evidence="2">Alternate-type signal peptide domain-containing protein</fullName>
    </submittedName>
</protein>
<evidence type="ECO:0000313" key="4">
    <source>
        <dbReference type="Proteomes" id="UP000297963"/>
    </source>
</evidence>
<proteinExistence type="predicted"/>
<dbReference type="STRING" id="995038.SAMN05216274_102202"/>
<reference evidence="1 3" key="1">
    <citation type="submission" date="2016-10" db="EMBL/GenBank/DDBJ databases">
        <authorList>
            <person name="Varghese N."/>
            <person name="Submissions S."/>
        </authorList>
    </citation>
    <scope>NUCLEOTIDE SEQUENCE [LARGE SCALE GENOMIC DNA]</scope>
    <source>
        <strain evidence="1 3">GMCC 1.11211</strain>
    </source>
</reference>